<accession>W6SEU9</accession>
<feature type="domain" description="Arylsulfotransferase N-terminal" evidence="2">
    <location>
        <begin position="94"/>
        <end position="165"/>
    </location>
</feature>
<dbReference type="InterPro" id="IPR010262">
    <property type="entry name" value="Arylsulfotransferase_bact"/>
</dbReference>
<dbReference type="HOGENOM" id="CLU_024981_0_0_9"/>
<organism evidence="3 4">
    <name type="scientific">Clostridium bornimense</name>
    <dbReference type="NCBI Taxonomy" id="1216932"/>
    <lineage>
        <taxon>Bacteria</taxon>
        <taxon>Bacillati</taxon>
        <taxon>Bacillota</taxon>
        <taxon>Clostridia</taxon>
        <taxon>Eubacteriales</taxon>
        <taxon>Clostridiaceae</taxon>
        <taxon>Clostridium</taxon>
    </lineage>
</organism>
<dbReference type="Gene3D" id="2.60.40.3100">
    <property type="entry name" value="Arylsulphate sulphotransferase monomer, N-terminal domain"/>
    <property type="match status" value="1"/>
</dbReference>
<dbReference type="AlphaFoldDB" id="W6SEU9"/>
<dbReference type="Pfam" id="PF05935">
    <property type="entry name" value="Arylsulfotrans"/>
    <property type="match status" value="1"/>
</dbReference>
<keyword evidence="4" id="KW-1185">Reference proteome</keyword>
<feature type="transmembrane region" description="Helical" evidence="1">
    <location>
        <begin position="6"/>
        <end position="25"/>
    </location>
</feature>
<evidence type="ECO:0000259" key="2">
    <source>
        <dbReference type="Pfam" id="PF17425"/>
    </source>
</evidence>
<gene>
    <name evidence="3" type="ORF">CM240_1051</name>
</gene>
<dbReference type="EMBL" id="HG917868">
    <property type="protein sequence ID" value="CDM68215.1"/>
    <property type="molecule type" value="Genomic_DNA"/>
</dbReference>
<sequence>MKSKWIKLSIISLIFIFLSIGIILIDRNYLLTRQNSSSNKKITKNIEFFNNGEIYYVDKDEDTSIFTAKYQNTISQKIQDLLKDNEYNMENPLIINNPYGTNTLSLNIYFEEERKIDVKYTITAEGTKDFSKSLKYNDNNEYQIIGLVPGKTNNVLINYYEDGNEVGRKEFNIIVPELEHDIDAEFTFEDGESNEEITDGLFALLGHDKSFSSNIYLYDNDGIIRSELVLDDYRGDRIIFKDDKMIYSNSTNSIIAVNNLGKIEDFYSLGNYEMHHDYVYDEVNNKLLILANKLGSETIEDVVISLDLATGDAKEVLDMRDLLGDMYEKAVMPKSGKNTYGGDELDWIHLNSLQVIDGKDIIVSARELSTIIRVNNIYNDPELKYLIADESVYKETEYEEYLYNKIGDFTANAGQHTITYIKDDNLEDGKYYIYMFNNNYKGASTRPDFDWSNYVGCGTYSEGDKSMYYKYLVDENEGTYELVDSFDVDYSSIVSSVEILQDNYIVSSGMSHSYAEYDSEKNLIRKYKYNSKKYAYRVFKYTFDNFWFE</sequence>
<dbReference type="InterPro" id="IPR038477">
    <property type="entry name" value="ASST_N_sf"/>
</dbReference>
<dbReference type="OrthoDB" id="1769548at2"/>
<keyword evidence="1" id="KW-1133">Transmembrane helix</keyword>
<dbReference type="PATRIC" id="fig|1216932.3.peg.1041"/>
<evidence type="ECO:0000256" key="1">
    <source>
        <dbReference type="SAM" id="Phobius"/>
    </source>
</evidence>
<dbReference type="GO" id="GO:0004062">
    <property type="term" value="F:aryl sulfotransferase activity"/>
    <property type="evidence" value="ECO:0007669"/>
    <property type="project" value="InterPro"/>
</dbReference>
<keyword evidence="1" id="KW-0812">Transmembrane</keyword>
<protein>
    <recommendedName>
        <fullName evidence="2">Arylsulfotransferase N-terminal domain-containing protein</fullName>
    </recommendedName>
</protein>
<evidence type="ECO:0000313" key="4">
    <source>
        <dbReference type="Proteomes" id="UP000019426"/>
    </source>
</evidence>
<dbReference type="Proteomes" id="UP000019426">
    <property type="component" value="Chromosome M2/40_rep1"/>
</dbReference>
<evidence type="ECO:0000313" key="3">
    <source>
        <dbReference type="EMBL" id="CDM68215.1"/>
    </source>
</evidence>
<reference evidence="3 4" key="1">
    <citation type="submission" date="2013-11" db="EMBL/GenBank/DDBJ databases">
        <title>Complete genome sequence of Clostridum sp. M2/40.</title>
        <authorList>
            <person name="Wibberg D."/>
            <person name="Puehler A."/>
            <person name="Schlueter A."/>
        </authorList>
    </citation>
    <scope>NUCLEOTIDE SEQUENCE [LARGE SCALE GENOMIC DNA]</scope>
    <source>
        <strain evidence="4">M2/40</strain>
    </source>
</reference>
<name>W6SEU9_9CLOT</name>
<dbReference type="KEGG" id="clt:CM240_1051"/>
<keyword evidence="1" id="KW-0472">Membrane</keyword>
<dbReference type="InterPro" id="IPR035391">
    <property type="entry name" value="Arylsulfotran_N"/>
</dbReference>
<dbReference type="STRING" id="1216932.CM240_1051"/>
<dbReference type="eggNOG" id="ENOG502ZAQ1">
    <property type="taxonomic scope" value="Bacteria"/>
</dbReference>
<dbReference type="Pfam" id="PF17425">
    <property type="entry name" value="Arylsulfotran_N"/>
    <property type="match status" value="1"/>
</dbReference>
<dbReference type="RefSeq" id="WP_051483703.1">
    <property type="nucleotide sequence ID" value="NZ_HG917868.1"/>
</dbReference>
<proteinExistence type="predicted"/>